<keyword evidence="7" id="KW-0472">Membrane</keyword>
<dbReference type="GO" id="GO:0009966">
    <property type="term" value="P:regulation of signal transduction"/>
    <property type="evidence" value="ECO:0007669"/>
    <property type="project" value="InterPro"/>
</dbReference>
<feature type="region of interest" description="Disordered" evidence="11">
    <location>
        <begin position="334"/>
        <end position="367"/>
    </location>
</feature>
<keyword evidence="8" id="KW-0325">Glycoprotein</keyword>
<name>G7YSJ2_CLOSI</name>
<dbReference type="Proteomes" id="UP000008909">
    <property type="component" value="Unassembled WGS sequence"/>
</dbReference>
<evidence type="ECO:0000256" key="6">
    <source>
        <dbReference type="ARBA" id="ARBA00022974"/>
    </source>
</evidence>
<keyword evidence="13" id="KW-1185">Reference proteome</keyword>
<gene>
    <name evidence="12" type="ORF">CLF_109381</name>
</gene>
<comment type="subcellular location">
    <subcellularLocation>
        <location evidence="1">Cell membrane</location>
        <topology evidence="1">Lipid-anchor</topology>
        <topology evidence="1">GPI-anchor</topology>
    </subcellularLocation>
</comment>
<keyword evidence="5" id="KW-0732">Signal</keyword>
<dbReference type="GO" id="GO:0005886">
    <property type="term" value="C:plasma membrane"/>
    <property type="evidence" value="ECO:0007669"/>
    <property type="project" value="UniProtKB-SubCell"/>
</dbReference>
<organism evidence="12 13">
    <name type="scientific">Clonorchis sinensis</name>
    <name type="common">Chinese liver fluke</name>
    <dbReference type="NCBI Taxonomy" id="79923"/>
    <lineage>
        <taxon>Eukaryota</taxon>
        <taxon>Metazoa</taxon>
        <taxon>Spiralia</taxon>
        <taxon>Lophotrochozoa</taxon>
        <taxon>Platyhelminthes</taxon>
        <taxon>Trematoda</taxon>
        <taxon>Digenea</taxon>
        <taxon>Opisthorchiida</taxon>
        <taxon>Opisthorchiata</taxon>
        <taxon>Opisthorchiidae</taxon>
        <taxon>Clonorchis</taxon>
    </lineage>
</organism>
<dbReference type="InterPro" id="IPR001863">
    <property type="entry name" value="Glypican"/>
</dbReference>
<keyword evidence="10" id="KW-0449">Lipoprotein</keyword>
<comment type="similarity">
    <text evidence="2">Belongs to the glypican family.</text>
</comment>
<keyword evidence="4" id="KW-0336">GPI-anchor</keyword>
<keyword evidence="6" id="KW-0654">Proteoglycan</keyword>
<evidence type="ECO:0000256" key="1">
    <source>
        <dbReference type="ARBA" id="ARBA00004609"/>
    </source>
</evidence>
<evidence type="ECO:0000256" key="5">
    <source>
        <dbReference type="ARBA" id="ARBA00022729"/>
    </source>
</evidence>
<sequence length="528" mass="58212">MISTLQEAGYPGEIPYDTEELIRCSQTTDLVLPTLNLVGNLKQIWKDQVIYGLREYAWIYRMLELTMTYLNSQPLQSCQLGLNRLAQGCSVDSAGPDKLLTVGNFCPNYCSNVLRGCLAPPLLFWPMQTDGSDVDEQGESQTPWQRLLASPRQGPARNQIQAAFDQLLSSLNATGLMNLISHGLQNARQDLHRIVKELELFCGDGVMQKRQLVVEPQEIPDKIHDEQSTAELKKRQAELVEFMRSLGQRLTTVARELTDVDQYLYRIEERFCRSGGKENPATTVCWNGTHYGSYDKPVAPFTQDGQLHNPEVPFNGKRHQSYTVVNRPLEIERPLRDPDQSVPSSQNALPTWPDLPDSSGFSPDSENSFISLPLSPNEAANLPPVFPDLLSPPPKPVIESNLVGGCSADDEDCISPGRHESEASIASSQEADSNQIVPSGPVWMESTSTTSALNSTSTMDSAIKNDSDATKDVIPKTGTMSGQTSVVPAKEKGDGAPILPNSILITTGCTLFYLSYFRYFSDSNASFS</sequence>
<dbReference type="AlphaFoldDB" id="G7YSJ2"/>
<evidence type="ECO:0000256" key="10">
    <source>
        <dbReference type="ARBA" id="ARBA00023288"/>
    </source>
</evidence>
<evidence type="ECO:0000256" key="9">
    <source>
        <dbReference type="ARBA" id="ARBA00023207"/>
    </source>
</evidence>
<dbReference type="Pfam" id="PF01153">
    <property type="entry name" value="Glypican"/>
    <property type="match status" value="1"/>
</dbReference>
<dbReference type="GO" id="GO:0098552">
    <property type="term" value="C:side of membrane"/>
    <property type="evidence" value="ECO:0007669"/>
    <property type="project" value="UniProtKB-KW"/>
</dbReference>
<evidence type="ECO:0000256" key="7">
    <source>
        <dbReference type="ARBA" id="ARBA00023136"/>
    </source>
</evidence>
<reference evidence="12" key="1">
    <citation type="journal article" date="2011" name="Genome Biol.">
        <title>The draft genome of the carcinogenic human liver fluke Clonorchis sinensis.</title>
        <authorList>
            <person name="Wang X."/>
            <person name="Chen W."/>
            <person name="Huang Y."/>
            <person name="Sun J."/>
            <person name="Men J."/>
            <person name="Liu H."/>
            <person name="Luo F."/>
            <person name="Guo L."/>
            <person name="Lv X."/>
            <person name="Deng C."/>
            <person name="Zhou C."/>
            <person name="Fan Y."/>
            <person name="Li X."/>
            <person name="Huang L."/>
            <person name="Hu Y."/>
            <person name="Liang C."/>
            <person name="Hu X."/>
            <person name="Xu J."/>
            <person name="Yu X."/>
        </authorList>
    </citation>
    <scope>NUCLEOTIDE SEQUENCE [LARGE SCALE GENOMIC DNA]</scope>
    <source>
        <strain evidence="12">Henan</strain>
    </source>
</reference>
<evidence type="ECO:0000313" key="12">
    <source>
        <dbReference type="EMBL" id="GAA55922.1"/>
    </source>
</evidence>
<proteinExistence type="inferred from homology"/>
<protein>
    <submittedName>
        <fullName evidence="12">Glypican putative</fullName>
    </submittedName>
</protein>
<evidence type="ECO:0000256" key="8">
    <source>
        <dbReference type="ARBA" id="ARBA00023180"/>
    </source>
</evidence>
<dbReference type="EMBL" id="DF144114">
    <property type="protein sequence ID" value="GAA55922.1"/>
    <property type="molecule type" value="Genomic_DNA"/>
</dbReference>
<evidence type="ECO:0000256" key="4">
    <source>
        <dbReference type="ARBA" id="ARBA00022622"/>
    </source>
</evidence>
<evidence type="ECO:0000256" key="3">
    <source>
        <dbReference type="ARBA" id="ARBA00022475"/>
    </source>
</evidence>
<keyword evidence="9" id="KW-0357">Heparan sulfate</keyword>
<evidence type="ECO:0000313" key="13">
    <source>
        <dbReference type="Proteomes" id="UP000008909"/>
    </source>
</evidence>
<keyword evidence="3" id="KW-1003">Cell membrane</keyword>
<evidence type="ECO:0000256" key="11">
    <source>
        <dbReference type="SAM" id="MobiDB-lite"/>
    </source>
</evidence>
<reference key="2">
    <citation type="submission" date="2011-10" db="EMBL/GenBank/DDBJ databases">
        <title>The genome and transcriptome sequence of Clonorchis sinensis provide insights into the carcinogenic liver fluke.</title>
        <authorList>
            <person name="Wang X."/>
            <person name="Huang Y."/>
            <person name="Chen W."/>
            <person name="Liu H."/>
            <person name="Guo L."/>
            <person name="Chen Y."/>
            <person name="Luo F."/>
            <person name="Zhou W."/>
            <person name="Sun J."/>
            <person name="Mao Q."/>
            <person name="Liang P."/>
            <person name="Zhou C."/>
            <person name="Tian Y."/>
            <person name="Men J."/>
            <person name="Lv X."/>
            <person name="Huang L."/>
            <person name="Zhou J."/>
            <person name="Hu Y."/>
            <person name="Li R."/>
            <person name="Zhang F."/>
            <person name="Lei H."/>
            <person name="Li X."/>
            <person name="Hu X."/>
            <person name="Liang C."/>
            <person name="Xu J."/>
            <person name="Wu Z."/>
            <person name="Yu X."/>
        </authorList>
    </citation>
    <scope>NUCLEOTIDE SEQUENCE</scope>
    <source>
        <strain>Henan</strain>
    </source>
</reference>
<evidence type="ECO:0000256" key="2">
    <source>
        <dbReference type="ARBA" id="ARBA00010260"/>
    </source>
</evidence>
<accession>G7YSJ2</accession>